<keyword evidence="3" id="KW-0808">Transferase</keyword>
<dbReference type="PANTHER" id="PTHR11051">
    <property type="entry name" value="GLYCOSYL HYDROLASE-RELATED"/>
    <property type="match status" value="1"/>
</dbReference>
<evidence type="ECO:0000256" key="4">
    <source>
        <dbReference type="PIRSR" id="PIRSR036289-50"/>
    </source>
</evidence>
<dbReference type="PANTHER" id="PTHR11051:SF8">
    <property type="entry name" value="PROTEIN-GLUCOSYLGALACTOSYLHYDROXYLYSINE GLUCOSIDASE"/>
    <property type="match status" value="1"/>
</dbReference>
<dbReference type="EMBL" id="AP018203">
    <property type="protein sequence ID" value="BAY58801.1"/>
    <property type="molecule type" value="Genomic_DNA"/>
</dbReference>
<protein>
    <submittedName>
        <fullName evidence="9">Glycoside hydrolase family protein</fullName>
    </submittedName>
</protein>
<dbReference type="InterPro" id="IPR005194">
    <property type="entry name" value="Glyco_hydro_65_C"/>
</dbReference>
<dbReference type="GO" id="GO:0005975">
    <property type="term" value="P:carbohydrate metabolic process"/>
    <property type="evidence" value="ECO:0007669"/>
    <property type="project" value="InterPro"/>
</dbReference>
<dbReference type="SUPFAM" id="SSF48208">
    <property type="entry name" value="Six-hairpin glycosidases"/>
    <property type="match status" value="1"/>
</dbReference>
<feature type="domain" description="Glycoside hydrolase family 65 central catalytic" evidence="6">
    <location>
        <begin position="310"/>
        <end position="685"/>
    </location>
</feature>
<dbReference type="InterPro" id="IPR005195">
    <property type="entry name" value="Glyco_hydro_65_M"/>
</dbReference>
<dbReference type="Gene3D" id="1.50.10.10">
    <property type="match status" value="1"/>
</dbReference>
<dbReference type="InterPro" id="IPR017045">
    <property type="entry name" value="Malt_Pase/Glycosyl_Hdrlase"/>
</dbReference>
<dbReference type="InterPro" id="IPR008928">
    <property type="entry name" value="6-hairpin_glycosidase_sf"/>
</dbReference>
<evidence type="ECO:0000256" key="2">
    <source>
        <dbReference type="ARBA" id="ARBA00022676"/>
    </source>
</evidence>
<evidence type="ECO:0000259" key="7">
    <source>
        <dbReference type="Pfam" id="PF03633"/>
    </source>
</evidence>
<accession>A0A1Z4JPW6</accession>
<dbReference type="AlphaFoldDB" id="A0A1Z4JPW6"/>
<evidence type="ECO:0000256" key="1">
    <source>
        <dbReference type="ARBA" id="ARBA00006768"/>
    </source>
</evidence>
<dbReference type="Pfam" id="PF03636">
    <property type="entry name" value="Glyco_hydro_65N"/>
    <property type="match status" value="1"/>
</dbReference>
<name>A0A1Z4JPW6_LEPBY</name>
<dbReference type="Pfam" id="PF03633">
    <property type="entry name" value="Glyco_hydro_65C"/>
    <property type="match status" value="1"/>
</dbReference>
<dbReference type="GO" id="GO:0030246">
    <property type="term" value="F:carbohydrate binding"/>
    <property type="evidence" value="ECO:0007669"/>
    <property type="project" value="InterPro"/>
</dbReference>
<dbReference type="Pfam" id="PF03632">
    <property type="entry name" value="Glyco_hydro_65m"/>
    <property type="match status" value="1"/>
</dbReference>
<gene>
    <name evidence="9" type="ORF">NIES2135_56750</name>
</gene>
<sequence>MPTVSMSQLNTAQFDHVTSDTESWNILETALNPEKLHAQETVFTIGNGYLGTRGSFEEGFPGDQSATLIHGMFDNAPIVQTELVNCPNWLPLVIKLDGEKFQLDHGAILNYERRLNLKAGLLTRTVQWRSPSGHHFAFRFERFCSLSDRHVMAMRVQVTSIDFSGSVEIEAGFEAHPTTVTIPHWMTLKTGSLNNLMWLSTQTLHTGLQLGLAAKLTVTKADETIPVRDHANTLMAATTIAPNQTVIAEKVVSIYTSRDIEFPLTVALRRLAKSPSYQTLFAAHLLAWGITWQNSDVVIEGDLTAQISIRYNLFQLMIAAPRHDNRVSIPAKTLSGFAYRGHVFWDTEIFIVPFFALTQPAIAENLLTYRYNTLAGARRKAREAGYQGAMYAWESAATGDEVTPRWVPGAKGELIRIWCGDIEHHITADVAYAVWQYWQITGDHDWMRNCGAEILIETAKFWASAVKWTGRRYELLDVIGPDENHEHCNNNAFTNAMAQFNLRSARIVWDWLAKSYPETALRLRQKLNLTLEELKTWGTIAQSLTIYPDPETKLIEQFDGFFDLIDVNLQEYEPRSQSMQALLGIEPTNQRQILKQPDVLMMLYLLRQQFDHETLQANWNYYVPRTDHTYGSSLGPAVHAILACGLSYVDEAYQHFMRAALVDLEDVRGNASEGIHAASAGGLWQSIVFGFAGIRLTDLGPVACPSLPAHWTRLKFRLCWQDQWYEFDLSQTGVLCEAVEQSMQSHFAST</sequence>
<dbReference type="GO" id="GO:0016757">
    <property type="term" value="F:glycosyltransferase activity"/>
    <property type="evidence" value="ECO:0007669"/>
    <property type="project" value="UniProtKB-KW"/>
</dbReference>
<reference evidence="9 10" key="1">
    <citation type="submission" date="2017-06" db="EMBL/GenBank/DDBJ databases">
        <title>Genome sequencing of cyanobaciteial culture collection at National Institute for Environmental Studies (NIES).</title>
        <authorList>
            <person name="Hirose Y."/>
            <person name="Shimura Y."/>
            <person name="Fujisawa T."/>
            <person name="Nakamura Y."/>
            <person name="Kawachi M."/>
        </authorList>
    </citation>
    <scope>NUCLEOTIDE SEQUENCE [LARGE SCALE GENOMIC DNA]</scope>
    <source>
        <strain evidence="9 10">NIES-2135</strain>
    </source>
</reference>
<evidence type="ECO:0000259" key="8">
    <source>
        <dbReference type="Pfam" id="PF03636"/>
    </source>
</evidence>
<dbReference type="Gene3D" id="2.70.98.40">
    <property type="entry name" value="Glycoside hydrolase, family 65, N-terminal domain"/>
    <property type="match status" value="1"/>
</dbReference>
<organism evidence="9 10">
    <name type="scientific">Leptolyngbya boryana NIES-2135</name>
    <dbReference type="NCBI Taxonomy" id="1973484"/>
    <lineage>
        <taxon>Bacteria</taxon>
        <taxon>Bacillati</taxon>
        <taxon>Cyanobacteriota</taxon>
        <taxon>Cyanophyceae</taxon>
        <taxon>Leptolyngbyales</taxon>
        <taxon>Leptolyngbyaceae</taxon>
        <taxon>Leptolyngbya group</taxon>
        <taxon>Leptolyngbya</taxon>
    </lineage>
</organism>
<evidence type="ECO:0000259" key="6">
    <source>
        <dbReference type="Pfam" id="PF03632"/>
    </source>
</evidence>
<keyword evidence="9" id="KW-0378">Hydrolase</keyword>
<dbReference type="SUPFAM" id="SSF74650">
    <property type="entry name" value="Galactose mutarotase-like"/>
    <property type="match status" value="1"/>
</dbReference>
<dbReference type="InterPro" id="IPR011013">
    <property type="entry name" value="Gal_mutarotase_sf_dom"/>
</dbReference>
<evidence type="ECO:0000256" key="3">
    <source>
        <dbReference type="ARBA" id="ARBA00022679"/>
    </source>
</evidence>
<dbReference type="InterPro" id="IPR012341">
    <property type="entry name" value="6hp_glycosidase-like_sf"/>
</dbReference>
<evidence type="ECO:0000256" key="5">
    <source>
        <dbReference type="PIRSR" id="PIRSR036289-51"/>
    </source>
</evidence>
<dbReference type="Gene3D" id="2.60.420.10">
    <property type="entry name" value="Maltose phosphorylase, domain 3"/>
    <property type="match status" value="1"/>
</dbReference>
<proteinExistence type="inferred from homology"/>
<feature type="domain" description="Glycoside hydrolase family 65 N-terminal" evidence="8">
    <location>
        <begin position="28"/>
        <end position="258"/>
    </location>
</feature>
<dbReference type="InterPro" id="IPR005196">
    <property type="entry name" value="Glyco_hydro_65_N"/>
</dbReference>
<keyword evidence="10" id="KW-1185">Reference proteome</keyword>
<dbReference type="Proteomes" id="UP000217895">
    <property type="component" value="Chromosome"/>
</dbReference>
<evidence type="ECO:0000313" key="10">
    <source>
        <dbReference type="Proteomes" id="UP000217895"/>
    </source>
</evidence>
<dbReference type="GO" id="GO:0004553">
    <property type="term" value="F:hydrolase activity, hydrolyzing O-glycosyl compounds"/>
    <property type="evidence" value="ECO:0007669"/>
    <property type="project" value="TreeGrafter"/>
</dbReference>
<dbReference type="PIRSF" id="PIRSF036289">
    <property type="entry name" value="Glycosyl_hydrolase_malt_phosph"/>
    <property type="match status" value="1"/>
</dbReference>
<feature type="binding site" evidence="5">
    <location>
        <begin position="345"/>
        <end position="346"/>
    </location>
    <ligand>
        <name>substrate</name>
    </ligand>
</feature>
<evidence type="ECO:0000313" key="9">
    <source>
        <dbReference type="EMBL" id="BAY58801.1"/>
    </source>
</evidence>
<feature type="domain" description="Glycoside hydrolase family 65 C-terminal" evidence="7">
    <location>
        <begin position="705"/>
        <end position="735"/>
    </location>
</feature>
<keyword evidence="2" id="KW-0328">Glycosyltransferase</keyword>
<dbReference type="InterPro" id="IPR037018">
    <property type="entry name" value="GH65_N"/>
</dbReference>
<comment type="similarity">
    <text evidence="1">Belongs to the glycosyl hydrolase 65 family.</text>
</comment>
<feature type="active site" description="Proton donor" evidence="4">
    <location>
        <position position="483"/>
    </location>
</feature>
<feature type="binding site" evidence="5">
    <location>
        <begin position="595"/>
        <end position="596"/>
    </location>
    <ligand>
        <name>substrate</name>
    </ligand>
</feature>